<dbReference type="OrthoDB" id="9786621at2"/>
<dbReference type="Gene3D" id="1.20.120.450">
    <property type="entry name" value="dinb family like domain"/>
    <property type="match status" value="1"/>
</dbReference>
<dbReference type="InterPro" id="IPR034660">
    <property type="entry name" value="DinB/YfiT-like"/>
</dbReference>
<sequence length="165" mass="19765">MPRPKTKAALLDLSHKNYTKLLDFVNSLPKEQVNREFPKRYLNRNIRDILAHLHHWHIMMLDWYTIGMTGNKPDMPAKGYTWKTTPDLNKVIWKKYQDVELTEVKKLLKTSFDQLQKIINDHTEEELFEKRRFKWTGTTSLASYLISATSSHYDWAYKFIKKCMK</sequence>
<dbReference type="EMBL" id="LQRT01000024">
    <property type="protein sequence ID" value="KZS40063.1"/>
    <property type="molecule type" value="Genomic_DNA"/>
</dbReference>
<dbReference type="SUPFAM" id="SSF109854">
    <property type="entry name" value="DinB/YfiT-like putative metalloenzymes"/>
    <property type="match status" value="1"/>
</dbReference>
<dbReference type="InterPro" id="IPR012550">
    <property type="entry name" value="DUF1706"/>
</dbReference>
<name>A0A162ZVF5_9FLAO</name>
<keyword evidence="2" id="KW-1185">Reference proteome</keyword>
<gene>
    <name evidence="1" type="ORF">AWE51_10110</name>
</gene>
<dbReference type="Proteomes" id="UP000076715">
    <property type="component" value="Unassembled WGS sequence"/>
</dbReference>
<dbReference type="RefSeq" id="WP_066316384.1">
    <property type="nucleotide sequence ID" value="NZ_LQRT01000024.1"/>
</dbReference>
<evidence type="ECO:0000313" key="1">
    <source>
        <dbReference type="EMBL" id="KZS40063.1"/>
    </source>
</evidence>
<organism evidence="1 2">
    <name type="scientific">Aquimarina aggregata</name>
    <dbReference type="NCBI Taxonomy" id="1642818"/>
    <lineage>
        <taxon>Bacteria</taxon>
        <taxon>Pseudomonadati</taxon>
        <taxon>Bacteroidota</taxon>
        <taxon>Flavobacteriia</taxon>
        <taxon>Flavobacteriales</taxon>
        <taxon>Flavobacteriaceae</taxon>
        <taxon>Aquimarina</taxon>
    </lineage>
</organism>
<dbReference type="AlphaFoldDB" id="A0A162ZVF5"/>
<proteinExistence type="predicted"/>
<dbReference type="STRING" id="1642818.AWE51_10110"/>
<protein>
    <recommendedName>
        <fullName evidence="3">DfsB family protein</fullName>
    </recommendedName>
</protein>
<dbReference type="PANTHER" id="PTHR40658">
    <property type="match status" value="1"/>
</dbReference>
<dbReference type="PANTHER" id="PTHR40658:SF4">
    <property type="entry name" value="HYPOTHETICAL CYTOSOLIC PROTEIN"/>
    <property type="match status" value="1"/>
</dbReference>
<accession>A0A162ZVF5</accession>
<evidence type="ECO:0000313" key="2">
    <source>
        <dbReference type="Proteomes" id="UP000076715"/>
    </source>
</evidence>
<dbReference type="Pfam" id="PF08020">
    <property type="entry name" value="DUF1706"/>
    <property type="match status" value="1"/>
</dbReference>
<evidence type="ECO:0008006" key="3">
    <source>
        <dbReference type="Google" id="ProtNLM"/>
    </source>
</evidence>
<comment type="caution">
    <text evidence="1">The sequence shown here is derived from an EMBL/GenBank/DDBJ whole genome shotgun (WGS) entry which is preliminary data.</text>
</comment>
<dbReference type="PIRSF" id="PIRSF031551">
    <property type="entry name" value="DUF1706"/>
    <property type="match status" value="1"/>
</dbReference>
<reference evidence="1 2" key="1">
    <citation type="submission" date="2016-01" db="EMBL/GenBank/DDBJ databases">
        <title>The draft genome sequence of Aquimarina sp. RZW4-3-2.</title>
        <authorList>
            <person name="Wang Y."/>
        </authorList>
    </citation>
    <scope>NUCLEOTIDE SEQUENCE [LARGE SCALE GENOMIC DNA]</scope>
    <source>
        <strain evidence="1 2">RZW4-3-2</strain>
    </source>
</reference>